<dbReference type="SMART" id="SM00382">
    <property type="entry name" value="AAA"/>
    <property type="match status" value="2"/>
</dbReference>
<organism evidence="9">
    <name type="scientific">uncultured Solirubrobacteraceae bacterium</name>
    <dbReference type="NCBI Taxonomy" id="1162706"/>
    <lineage>
        <taxon>Bacteria</taxon>
        <taxon>Bacillati</taxon>
        <taxon>Actinomycetota</taxon>
        <taxon>Thermoleophilia</taxon>
        <taxon>Solirubrobacterales</taxon>
        <taxon>Solirubrobacteraceae</taxon>
        <taxon>environmental samples</taxon>
    </lineage>
</organism>
<accession>A0A6J4SF38</accession>
<dbReference type="GO" id="GO:0005524">
    <property type="term" value="F:ATP binding"/>
    <property type="evidence" value="ECO:0007669"/>
    <property type="project" value="UniProtKB-KW"/>
</dbReference>
<keyword evidence="5" id="KW-0547">Nucleotide-binding</keyword>
<reference evidence="9" key="1">
    <citation type="submission" date="2020-02" db="EMBL/GenBank/DDBJ databases">
        <authorList>
            <person name="Meier V. D."/>
        </authorList>
    </citation>
    <scope>NUCLEOTIDE SEQUENCE</scope>
    <source>
        <strain evidence="9">AVDCRST_MAG69</strain>
    </source>
</reference>
<name>A0A6J4SF38_9ACTN</name>
<protein>
    <submittedName>
        <fullName evidence="9">Oligopeptide transport system permease protein OppB</fullName>
    </submittedName>
</protein>
<proteinExistence type="inferred from homology"/>
<keyword evidence="7" id="KW-0472">Membrane</keyword>
<evidence type="ECO:0000313" key="9">
    <source>
        <dbReference type="EMBL" id="CAA9490149.1"/>
    </source>
</evidence>
<dbReference type="InterPro" id="IPR013563">
    <property type="entry name" value="Oligopep_ABC_C"/>
</dbReference>
<dbReference type="EMBL" id="CADCVP010000138">
    <property type="protein sequence ID" value="CAA9490149.1"/>
    <property type="molecule type" value="Genomic_DNA"/>
</dbReference>
<dbReference type="NCBIfam" id="NF008453">
    <property type="entry name" value="PRK11308.1"/>
    <property type="match status" value="2"/>
</dbReference>
<evidence type="ECO:0000256" key="3">
    <source>
        <dbReference type="ARBA" id="ARBA00022448"/>
    </source>
</evidence>
<dbReference type="GO" id="GO:0005886">
    <property type="term" value="C:plasma membrane"/>
    <property type="evidence" value="ECO:0007669"/>
    <property type="project" value="UniProtKB-SubCell"/>
</dbReference>
<dbReference type="GO" id="GO:0016887">
    <property type="term" value="F:ATP hydrolysis activity"/>
    <property type="evidence" value="ECO:0007669"/>
    <property type="project" value="InterPro"/>
</dbReference>
<dbReference type="PANTHER" id="PTHR43297">
    <property type="entry name" value="OLIGOPEPTIDE TRANSPORT ATP-BINDING PROTEIN APPD"/>
    <property type="match status" value="1"/>
</dbReference>
<dbReference type="InterPro" id="IPR050388">
    <property type="entry name" value="ABC_Ni/Peptide_Import"/>
</dbReference>
<evidence type="ECO:0000256" key="2">
    <source>
        <dbReference type="ARBA" id="ARBA00005417"/>
    </source>
</evidence>
<gene>
    <name evidence="9" type="ORF">AVDCRST_MAG69-1291</name>
</gene>
<evidence type="ECO:0000256" key="4">
    <source>
        <dbReference type="ARBA" id="ARBA00022475"/>
    </source>
</evidence>
<dbReference type="Gene3D" id="3.40.50.300">
    <property type="entry name" value="P-loop containing nucleotide triphosphate hydrolases"/>
    <property type="match status" value="2"/>
</dbReference>
<dbReference type="NCBIfam" id="TIGR01727">
    <property type="entry name" value="oligo_HPY"/>
    <property type="match status" value="1"/>
</dbReference>
<dbReference type="SUPFAM" id="SSF52540">
    <property type="entry name" value="P-loop containing nucleoside triphosphate hydrolases"/>
    <property type="match status" value="2"/>
</dbReference>
<dbReference type="InterPro" id="IPR027417">
    <property type="entry name" value="P-loop_NTPase"/>
</dbReference>
<dbReference type="GO" id="GO:0015833">
    <property type="term" value="P:peptide transport"/>
    <property type="evidence" value="ECO:0007669"/>
    <property type="project" value="InterPro"/>
</dbReference>
<dbReference type="FunFam" id="3.40.50.300:FF:000016">
    <property type="entry name" value="Oligopeptide ABC transporter ATP-binding component"/>
    <property type="match status" value="1"/>
</dbReference>
<dbReference type="InterPro" id="IPR017871">
    <property type="entry name" value="ABC_transporter-like_CS"/>
</dbReference>
<keyword evidence="4" id="KW-1003">Cell membrane</keyword>
<evidence type="ECO:0000256" key="5">
    <source>
        <dbReference type="ARBA" id="ARBA00022741"/>
    </source>
</evidence>
<evidence type="ECO:0000259" key="8">
    <source>
        <dbReference type="PROSITE" id="PS50893"/>
    </source>
</evidence>
<dbReference type="Pfam" id="PF00005">
    <property type="entry name" value="ABC_tran"/>
    <property type="match status" value="2"/>
</dbReference>
<dbReference type="PROSITE" id="PS50893">
    <property type="entry name" value="ABC_TRANSPORTER_2"/>
    <property type="match status" value="2"/>
</dbReference>
<feature type="domain" description="ABC transporter" evidence="8">
    <location>
        <begin position="6"/>
        <end position="250"/>
    </location>
</feature>
<keyword evidence="3" id="KW-0813">Transport</keyword>
<comment type="subcellular location">
    <subcellularLocation>
        <location evidence="1">Cell membrane</location>
        <topology evidence="1">Peripheral membrane protein</topology>
    </subcellularLocation>
</comment>
<evidence type="ECO:0000256" key="6">
    <source>
        <dbReference type="ARBA" id="ARBA00022840"/>
    </source>
</evidence>
<feature type="domain" description="ABC transporter" evidence="8">
    <location>
        <begin position="371"/>
        <end position="595"/>
    </location>
</feature>
<dbReference type="Pfam" id="PF08352">
    <property type="entry name" value="oligo_HPY"/>
    <property type="match status" value="2"/>
</dbReference>
<evidence type="ECO:0000256" key="7">
    <source>
        <dbReference type="ARBA" id="ARBA00023136"/>
    </source>
</evidence>
<keyword evidence="6" id="KW-0067">ATP-binding</keyword>
<comment type="similarity">
    <text evidence="2">Belongs to the ABC transporter superfamily.</text>
</comment>
<dbReference type="InterPro" id="IPR003593">
    <property type="entry name" value="AAA+_ATPase"/>
</dbReference>
<dbReference type="PANTHER" id="PTHR43297:SF2">
    <property type="entry name" value="DIPEPTIDE TRANSPORT ATP-BINDING PROTEIN DPPD"/>
    <property type="match status" value="1"/>
</dbReference>
<dbReference type="InterPro" id="IPR003439">
    <property type="entry name" value="ABC_transporter-like_ATP-bd"/>
</dbReference>
<dbReference type="AlphaFoldDB" id="A0A6J4SF38"/>
<sequence>MTGAVLHAEDLHVTFRAAGGDVHALRGASLAIAPGEVVGLVGESGSGKSVLGLTAMGLLPPRPAPVISGAVSLGGLDMVAASDAEKRARRGAYVSAVFQDPMASLNPTMRIGRQVSEAAGGADADRVAALLGSTGIPEPESKARAFPHELSGGLRQRVMIAMALAREPKLIVADEPTTALDVTVQARVLELLATAVRERGLSLLLVTHDLGVAARICDRIAVAYAGRIVEQGPAAAILGDAHHPYTVGLMASRPRVDGAVAGGNLPTLPGRPPDPRFPPIGCAFAPRCPASDEVCRLPVPDNVLRDRRDECHHPGALRRWPIGGPHADNARTVLLRPLHPAHAPAHVPPNPPEEREPALVVLGAVREYARRRPHALAARPEPLRAVDGVSLKIPHAGSLALVGESGSGKSTLLRMAVGLLEPTAGTIKLATGPPPQMVFQDAGASLTPWMSVRAQLEERLAVARLPKGERTARVDAALHAVGLPLEIADSNPRRLSGGQRQRAAIARAIVIPPALLACDEPVSALDVSLAAQVLNLLCHLRRTLAIALLFVTHDLAAARAVADEVAVMREGRIVEHATTEELFTNPQHPYTQELLAAVPDPTIAMAVTA</sequence>
<dbReference type="PROSITE" id="PS00211">
    <property type="entry name" value="ABC_TRANSPORTER_1"/>
    <property type="match status" value="1"/>
</dbReference>
<evidence type="ECO:0000256" key="1">
    <source>
        <dbReference type="ARBA" id="ARBA00004202"/>
    </source>
</evidence>
<dbReference type="CDD" id="cd03257">
    <property type="entry name" value="ABC_NikE_OppD_transporters"/>
    <property type="match status" value="2"/>
</dbReference>